<name>A0A6A5QMZ2_AMPQU</name>
<keyword evidence="2" id="KW-1185">Reference proteome</keyword>
<gene>
    <name evidence="1" type="ORF">BDU57DRAFT_213727</name>
</gene>
<evidence type="ECO:0000313" key="2">
    <source>
        <dbReference type="Proteomes" id="UP000800096"/>
    </source>
</evidence>
<dbReference type="Proteomes" id="UP000800096">
    <property type="component" value="Unassembled WGS sequence"/>
</dbReference>
<dbReference type="AlphaFoldDB" id="A0A6A5QMZ2"/>
<protein>
    <recommendedName>
        <fullName evidence="3">F-box domain-containing protein</fullName>
    </recommendedName>
</protein>
<evidence type="ECO:0008006" key="3">
    <source>
        <dbReference type="Google" id="ProtNLM"/>
    </source>
</evidence>
<reference evidence="1" key="1">
    <citation type="journal article" date="2020" name="Stud. Mycol.">
        <title>101 Dothideomycetes genomes: a test case for predicting lifestyles and emergence of pathogens.</title>
        <authorList>
            <person name="Haridas S."/>
            <person name="Albert R."/>
            <person name="Binder M."/>
            <person name="Bloem J."/>
            <person name="Labutti K."/>
            <person name="Salamov A."/>
            <person name="Andreopoulos B."/>
            <person name="Baker S."/>
            <person name="Barry K."/>
            <person name="Bills G."/>
            <person name="Bluhm B."/>
            <person name="Cannon C."/>
            <person name="Castanera R."/>
            <person name="Culley D."/>
            <person name="Daum C."/>
            <person name="Ezra D."/>
            <person name="Gonzalez J."/>
            <person name="Henrissat B."/>
            <person name="Kuo A."/>
            <person name="Liang C."/>
            <person name="Lipzen A."/>
            <person name="Lutzoni F."/>
            <person name="Magnuson J."/>
            <person name="Mondo S."/>
            <person name="Nolan M."/>
            <person name="Ohm R."/>
            <person name="Pangilinan J."/>
            <person name="Park H.-J."/>
            <person name="Ramirez L."/>
            <person name="Alfaro M."/>
            <person name="Sun H."/>
            <person name="Tritt A."/>
            <person name="Yoshinaga Y."/>
            <person name="Zwiers L.-H."/>
            <person name="Turgeon B."/>
            <person name="Goodwin S."/>
            <person name="Spatafora J."/>
            <person name="Crous P."/>
            <person name="Grigoriev I."/>
        </authorList>
    </citation>
    <scope>NUCLEOTIDE SEQUENCE</scope>
    <source>
        <strain evidence="1">HMLAC05119</strain>
    </source>
</reference>
<sequence>MTTTHITQDTSLPNKMAVHSPFLNLPAELRQIIFEKVFRYDNGLLVDFYPNLRVVDEGSLSLLDPNKLKYVNWQLHAETKGVLLRVNDTLSFGELDTAVYYARGGMQKARLDGPMANSDRALYLFAHFADILKSPKFRKIKHIHISIITSHTSDFLDHLTTVFLKDHFKRIERFCNDNPKINVYLALTSPTECAYTIEEELEVVSKVMNRLRGHLLSYPSFNVHPALGITEFSMQLDVLTARLAVLHAALKVRLAGYRRILPQNLRVKIRMASGVYGRVDMGGLSCSRCQGTGNLDHFSELYPNGC</sequence>
<organism evidence="1 2">
    <name type="scientific">Ampelomyces quisqualis</name>
    <name type="common">Powdery mildew agent</name>
    <dbReference type="NCBI Taxonomy" id="50730"/>
    <lineage>
        <taxon>Eukaryota</taxon>
        <taxon>Fungi</taxon>
        <taxon>Dikarya</taxon>
        <taxon>Ascomycota</taxon>
        <taxon>Pezizomycotina</taxon>
        <taxon>Dothideomycetes</taxon>
        <taxon>Pleosporomycetidae</taxon>
        <taxon>Pleosporales</taxon>
        <taxon>Pleosporineae</taxon>
        <taxon>Phaeosphaeriaceae</taxon>
        <taxon>Ampelomyces</taxon>
    </lineage>
</organism>
<evidence type="ECO:0000313" key="1">
    <source>
        <dbReference type="EMBL" id="KAF1916056.1"/>
    </source>
</evidence>
<proteinExistence type="predicted"/>
<accession>A0A6A5QMZ2</accession>
<dbReference type="EMBL" id="ML979135">
    <property type="protein sequence ID" value="KAF1916056.1"/>
    <property type="molecule type" value="Genomic_DNA"/>
</dbReference>
<dbReference type="OrthoDB" id="4790878at2759"/>